<evidence type="ECO:0000256" key="1">
    <source>
        <dbReference type="ARBA" id="ARBA00004496"/>
    </source>
</evidence>
<gene>
    <name evidence="8" type="ORF">BT63DRAFT_99506</name>
</gene>
<dbReference type="GO" id="GO:0022627">
    <property type="term" value="C:cytosolic small ribosomal subunit"/>
    <property type="evidence" value="ECO:0007669"/>
    <property type="project" value="TreeGrafter"/>
</dbReference>
<keyword evidence="5" id="KW-0687">Ribonucleoprotein</keyword>
<sequence>MLMPKADRKKIHEYLFREGVLVAKKDYNLEAHPQIETKNLFVIKAMQSLTSKEYVKTRFSWQYYYYTLTPAGLDYLREWLHLPAEIVPQTHIKQQRTHAPPRGLGGDGERRGGGRGGPRGDRDGGDRGGYRRRDQGEGGKEGGAPGSFDPSFRGGFGKS</sequence>
<feature type="region of interest" description="Disordered" evidence="6">
    <location>
        <begin position="89"/>
        <end position="159"/>
    </location>
</feature>
<keyword evidence="9" id="KW-1185">Reference proteome</keyword>
<dbReference type="Pfam" id="PF03501">
    <property type="entry name" value="S10_plectin"/>
    <property type="match status" value="1"/>
</dbReference>
<dbReference type="FunFam" id="1.10.10.10:FF:000025">
    <property type="entry name" value="40S ribosomal protein S10"/>
    <property type="match status" value="1"/>
</dbReference>
<evidence type="ECO:0000256" key="4">
    <source>
        <dbReference type="ARBA" id="ARBA00022980"/>
    </source>
</evidence>
<organism evidence="8 9">
    <name type="scientific">Microthyrium microscopicum</name>
    <dbReference type="NCBI Taxonomy" id="703497"/>
    <lineage>
        <taxon>Eukaryota</taxon>
        <taxon>Fungi</taxon>
        <taxon>Dikarya</taxon>
        <taxon>Ascomycota</taxon>
        <taxon>Pezizomycotina</taxon>
        <taxon>Dothideomycetes</taxon>
        <taxon>Dothideomycetes incertae sedis</taxon>
        <taxon>Microthyriales</taxon>
        <taxon>Microthyriaceae</taxon>
        <taxon>Microthyrium</taxon>
    </lineage>
</organism>
<evidence type="ECO:0000259" key="7">
    <source>
        <dbReference type="Pfam" id="PF03501"/>
    </source>
</evidence>
<evidence type="ECO:0000256" key="3">
    <source>
        <dbReference type="ARBA" id="ARBA00022490"/>
    </source>
</evidence>
<dbReference type="InterPro" id="IPR036388">
    <property type="entry name" value="WH-like_DNA-bd_sf"/>
</dbReference>
<feature type="domain" description="Plectin/eS10 N-terminal" evidence="7">
    <location>
        <begin position="3"/>
        <end position="94"/>
    </location>
</feature>
<evidence type="ECO:0000256" key="2">
    <source>
        <dbReference type="ARBA" id="ARBA00007278"/>
    </source>
</evidence>
<dbReference type="EMBL" id="MU004243">
    <property type="protein sequence ID" value="KAF2664043.1"/>
    <property type="molecule type" value="Genomic_DNA"/>
</dbReference>
<keyword evidence="4" id="KW-0689">Ribosomal protein</keyword>
<dbReference type="Proteomes" id="UP000799302">
    <property type="component" value="Unassembled WGS sequence"/>
</dbReference>
<protein>
    <recommendedName>
        <fullName evidence="7">Plectin/eS10 N-terminal domain-containing protein</fullName>
    </recommendedName>
</protein>
<dbReference type="GO" id="GO:0003723">
    <property type="term" value="F:RNA binding"/>
    <property type="evidence" value="ECO:0007669"/>
    <property type="project" value="TreeGrafter"/>
</dbReference>
<evidence type="ECO:0000313" key="8">
    <source>
        <dbReference type="EMBL" id="KAF2664043.1"/>
    </source>
</evidence>
<comment type="similarity">
    <text evidence="2">Belongs to the eukaryotic ribosomal protein eS10 family.</text>
</comment>
<evidence type="ECO:0000313" key="9">
    <source>
        <dbReference type="Proteomes" id="UP000799302"/>
    </source>
</evidence>
<evidence type="ECO:0000256" key="6">
    <source>
        <dbReference type="SAM" id="MobiDB-lite"/>
    </source>
</evidence>
<dbReference type="GO" id="GO:0003735">
    <property type="term" value="F:structural constituent of ribosome"/>
    <property type="evidence" value="ECO:0007669"/>
    <property type="project" value="TreeGrafter"/>
</dbReference>
<dbReference type="PANTHER" id="PTHR12146">
    <property type="entry name" value="40S RIBOSOMAL PROTEIN S10"/>
    <property type="match status" value="1"/>
</dbReference>
<dbReference type="InterPro" id="IPR037447">
    <property type="entry name" value="Ribosomal_eS10"/>
</dbReference>
<comment type="subcellular location">
    <subcellularLocation>
        <location evidence="1">Cytoplasm</location>
    </subcellularLocation>
</comment>
<dbReference type="OrthoDB" id="5211809at2759"/>
<dbReference type="Gene3D" id="1.10.10.10">
    <property type="entry name" value="Winged helix-like DNA-binding domain superfamily/Winged helix DNA-binding domain"/>
    <property type="match status" value="1"/>
</dbReference>
<dbReference type="AlphaFoldDB" id="A0A6A6TYH1"/>
<dbReference type="PANTHER" id="PTHR12146:SF0">
    <property type="entry name" value="RIBOSOMAL PROTEIN S10"/>
    <property type="match status" value="1"/>
</dbReference>
<proteinExistence type="inferred from homology"/>
<accession>A0A6A6TYH1</accession>
<evidence type="ECO:0000256" key="5">
    <source>
        <dbReference type="ARBA" id="ARBA00023274"/>
    </source>
</evidence>
<dbReference type="InterPro" id="IPR005326">
    <property type="entry name" value="Plectin_eS10_N"/>
</dbReference>
<keyword evidence="3" id="KW-0963">Cytoplasm</keyword>
<name>A0A6A6TYH1_9PEZI</name>
<reference evidence="8" key="1">
    <citation type="journal article" date="2020" name="Stud. Mycol.">
        <title>101 Dothideomycetes genomes: a test case for predicting lifestyles and emergence of pathogens.</title>
        <authorList>
            <person name="Haridas S."/>
            <person name="Albert R."/>
            <person name="Binder M."/>
            <person name="Bloem J."/>
            <person name="Labutti K."/>
            <person name="Salamov A."/>
            <person name="Andreopoulos B."/>
            <person name="Baker S."/>
            <person name="Barry K."/>
            <person name="Bills G."/>
            <person name="Bluhm B."/>
            <person name="Cannon C."/>
            <person name="Castanera R."/>
            <person name="Culley D."/>
            <person name="Daum C."/>
            <person name="Ezra D."/>
            <person name="Gonzalez J."/>
            <person name="Henrissat B."/>
            <person name="Kuo A."/>
            <person name="Liang C."/>
            <person name="Lipzen A."/>
            <person name="Lutzoni F."/>
            <person name="Magnuson J."/>
            <person name="Mondo S."/>
            <person name="Nolan M."/>
            <person name="Ohm R."/>
            <person name="Pangilinan J."/>
            <person name="Park H.-J."/>
            <person name="Ramirez L."/>
            <person name="Alfaro M."/>
            <person name="Sun H."/>
            <person name="Tritt A."/>
            <person name="Yoshinaga Y."/>
            <person name="Zwiers L.-H."/>
            <person name="Turgeon B."/>
            <person name="Goodwin S."/>
            <person name="Spatafora J."/>
            <person name="Crous P."/>
            <person name="Grigoriev I."/>
        </authorList>
    </citation>
    <scope>NUCLEOTIDE SEQUENCE</scope>
    <source>
        <strain evidence="8">CBS 115976</strain>
    </source>
</reference>
<feature type="compositionally biased region" description="Basic and acidic residues" evidence="6">
    <location>
        <begin position="107"/>
        <end position="140"/>
    </location>
</feature>